<evidence type="ECO:0000313" key="2">
    <source>
        <dbReference type="EMBL" id="KAI9161426.1"/>
    </source>
</evidence>
<protein>
    <recommendedName>
        <fullName evidence="1">Retrotransposon gag domain-containing protein</fullName>
    </recommendedName>
</protein>
<dbReference type="InterPro" id="IPR005162">
    <property type="entry name" value="Retrotrans_gag_dom"/>
</dbReference>
<dbReference type="Pfam" id="PF03732">
    <property type="entry name" value="Retrotrans_gag"/>
    <property type="match status" value="1"/>
</dbReference>
<dbReference type="PANTHER" id="PTHR33223">
    <property type="entry name" value="CCHC-TYPE DOMAIN-CONTAINING PROTEIN"/>
    <property type="match status" value="1"/>
</dbReference>
<dbReference type="Proteomes" id="UP001064489">
    <property type="component" value="Chromosome 2"/>
</dbReference>
<reference evidence="2" key="2">
    <citation type="submission" date="2023-02" db="EMBL/GenBank/DDBJ databases">
        <authorList>
            <person name="Swenson N.G."/>
            <person name="Wegrzyn J.L."/>
            <person name="Mcevoy S.L."/>
        </authorList>
    </citation>
    <scope>NUCLEOTIDE SEQUENCE</scope>
    <source>
        <strain evidence="2">91603</strain>
        <tissue evidence="2">Leaf</tissue>
    </source>
</reference>
<proteinExistence type="predicted"/>
<evidence type="ECO:0000313" key="3">
    <source>
        <dbReference type="Proteomes" id="UP001064489"/>
    </source>
</evidence>
<dbReference type="PANTHER" id="PTHR33223:SF11">
    <property type="entry name" value="ELEMENT PROTEIN, PUTATIVE-RELATED"/>
    <property type="match status" value="1"/>
</dbReference>
<keyword evidence="3" id="KW-1185">Reference proteome</keyword>
<dbReference type="EMBL" id="JAJSOW010000106">
    <property type="protein sequence ID" value="KAI9161426.1"/>
    <property type="molecule type" value="Genomic_DNA"/>
</dbReference>
<accession>A0AAD5NJP8</accession>
<feature type="domain" description="Retrotransposon gag" evidence="1">
    <location>
        <begin position="61"/>
        <end position="138"/>
    </location>
</feature>
<organism evidence="2 3">
    <name type="scientific">Acer negundo</name>
    <name type="common">Box elder</name>
    <dbReference type="NCBI Taxonomy" id="4023"/>
    <lineage>
        <taxon>Eukaryota</taxon>
        <taxon>Viridiplantae</taxon>
        <taxon>Streptophyta</taxon>
        <taxon>Embryophyta</taxon>
        <taxon>Tracheophyta</taxon>
        <taxon>Spermatophyta</taxon>
        <taxon>Magnoliopsida</taxon>
        <taxon>eudicotyledons</taxon>
        <taxon>Gunneridae</taxon>
        <taxon>Pentapetalae</taxon>
        <taxon>rosids</taxon>
        <taxon>malvids</taxon>
        <taxon>Sapindales</taxon>
        <taxon>Sapindaceae</taxon>
        <taxon>Hippocastanoideae</taxon>
        <taxon>Acereae</taxon>
        <taxon>Acer</taxon>
    </lineage>
</organism>
<gene>
    <name evidence="2" type="ORF">LWI28_017328</name>
</gene>
<dbReference type="AlphaFoldDB" id="A0AAD5NJP8"/>
<name>A0AAD5NJP8_ACENE</name>
<reference evidence="2" key="1">
    <citation type="journal article" date="2022" name="Plant J.">
        <title>Strategies of tolerance reflected in two North American maple genomes.</title>
        <authorList>
            <person name="McEvoy S.L."/>
            <person name="Sezen U.U."/>
            <person name="Trouern-Trend A."/>
            <person name="McMahon S.M."/>
            <person name="Schaberg P.G."/>
            <person name="Yang J."/>
            <person name="Wegrzyn J.L."/>
            <person name="Swenson N.G."/>
        </authorList>
    </citation>
    <scope>NUCLEOTIDE SEQUENCE</scope>
    <source>
        <strain evidence="2">91603</strain>
    </source>
</reference>
<comment type="caution">
    <text evidence="2">The sequence shown here is derived from an EMBL/GenBank/DDBJ whole genome shotgun (WGS) entry which is preliminary data.</text>
</comment>
<sequence length="139" mass="16488">MTIAIQGGNQTQLQVVEQFRRLHPPSFEGTMNPIDAKEWLRELEKVFTFINYTDGQKVACAVFMLKGDAGHWWEMTNQAHNVPNSPITWFRFKELFNQKYFPEELRNEKESEFLKLTQGSMSLVEYERKFEQLSRFAPY</sequence>
<evidence type="ECO:0000259" key="1">
    <source>
        <dbReference type="Pfam" id="PF03732"/>
    </source>
</evidence>